<evidence type="ECO:0000313" key="2">
    <source>
        <dbReference type="EMBL" id="MDG0793530.1"/>
    </source>
</evidence>
<dbReference type="PANTHER" id="PTHR30531">
    <property type="entry name" value="FLAGELLAR BIOSYNTHETIC PROTEIN FLHB"/>
    <property type="match status" value="1"/>
</dbReference>
<dbReference type="GO" id="GO:0005886">
    <property type="term" value="C:plasma membrane"/>
    <property type="evidence" value="ECO:0007669"/>
    <property type="project" value="TreeGrafter"/>
</dbReference>
<accession>A0A9X4KPT2</accession>
<proteinExistence type="predicted"/>
<gene>
    <name evidence="2" type="ORF">OMP38_23850</name>
</gene>
<comment type="caution">
    <text evidence="2">The sequence shown here is derived from an EMBL/GenBank/DDBJ whole genome shotgun (WGS) entry which is preliminary data.</text>
</comment>
<evidence type="ECO:0000256" key="1">
    <source>
        <dbReference type="SAM" id="MobiDB-lite"/>
    </source>
</evidence>
<dbReference type="Pfam" id="PF01312">
    <property type="entry name" value="Bac_export_2"/>
    <property type="match status" value="1"/>
</dbReference>
<dbReference type="RefSeq" id="WP_277567300.1">
    <property type="nucleotide sequence ID" value="NZ_JAPDHZ010000004.1"/>
</dbReference>
<dbReference type="InterPro" id="IPR006135">
    <property type="entry name" value="T3SS_substrate_exporter"/>
</dbReference>
<dbReference type="EMBL" id="JAPDHZ010000004">
    <property type="protein sequence ID" value="MDG0793530.1"/>
    <property type="molecule type" value="Genomic_DNA"/>
</dbReference>
<feature type="region of interest" description="Disordered" evidence="1">
    <location>
        <begin position="1"/>
        <end position="25"/>
    </location>
</feature>
<dbReference type="AlphaFoldDB" id="A0A9X4KPT2"/>
<evidence type="ECO:0000313" key="3">
    <source>
        <dbReference type="Proteomes" id="UP001153387"/>
    </source>
</evidence>
<dbReference type="SUPFAM" id="SSF160544">
    <property type="entry name" value="EscU C-terminal domain-like"/>
    <property type="match status" value="1"/>
</dbReference>
<dbReference type="GO" id="GO:0009306">
    <property type="term" value="P:protein secretion"/>
    <property type="evidence" value="ECO:0007669"/>
    <property type="project" value="InterPro"/>
</dbReference>
<dbReference type="InterPro" id="IPR029025">
    <property type="entry name" value="T3SS_substrate_exporter_C"/>
</dbReference>
<reference evidence="2 3" key="1">
    <citation type="submission" date="2022-10" db="EMBL/GenBank/DDBJ databases">
        <title>Comparative genomic analysis of Cohnella hashimotonis sp. nov., isolated from the International Space Station.</title>
        <authorList>
            <person name="Simpson A."/>
            <person name="Venkateswaran K."/>
        </authorList>
    </citation>
    <scope>NUCLEOTIDE SEQUENCE [LARGE SCALE GENOMIC DNA]</scope>
    <source>
        <strain evidence="2 3">DSM 18997</strain>
    </source>
</reference>
<keyword evidence="3" id="KW-1185">Reference proteome</keyword>
<dbReference type="Gene3D" id="3.40.1690.10">
    <property type="entry name" value="secretion proteins EscU"/>
    <property type="match status" value="1"/>
</dbReference>
<feature type="compositionally biased region" description="Basic and acidic residues" evidence="1">
    <location>
        <begin position="12"/>
        <end position="25"/>
    </location>
</feature>
<dbReference type="Proteomes" id="UP001153387">
    <property type="component" value="Unassembled WGS sequence"/>
</dbReference>
<organism evidence="2 3">
    <name type="scientific">Cohnella ginsengisoli</name>
    <dbReference type="NCBI Taxonomy" id="425004"/>
    <lineage>
        <taxon>Bacteria</taxon>
        <taxon>Bacillati</taxon>
        <taxon>Bacillota</taxon>
        <taxon>Bacilli</taxon>
        <taxon>Bacillales</taxon>
        <taxon>Paenibacillaceae</taxon>
        <taxon>Cohnella</taxon>
    </lineage>
</organism>
<dbReference type="PANTHER" id="PTHR30531:SF12">
    <property type="entry name" value="FLAGELLAR BIOSYNTHETIC PROTEIN FLHB"/>
    <property type="match status" value="1"/>
</dbReference>
<name>A0A9X4KPT2_9BACL</name>
<sequence length="122" mass="13267">MEQPKGNGRKAGGADRPDGIRDAVEGERYVPRKAVALKYNPEIRSAPVVVAKGKGAVAEEILKRAAENGVPVQEDASLVEVLSKLDLEQEIPQELYQLVAEVLSFVYRSDKRASLRNGGQPN</sequence>
<protein>
    <submittedName>
        <fullName evidence="2">EscU/YscU/HrcU family type III secretion system export apparatus switch protein</fullName>
    </submittedName>
</protein>